<keyword evidence="3" id="KW-1185">Reference proteome</keyword>
<comment type="caution">
    <text evidence="2">The sequence shown here is derived from an EMBL/GenBank/DDBJ whole genome shotgun (WGS) entry which is preliminary data.</text>
</comment>
<dbReference type="Gene3D" id="3.40.462.20">
    <property type="match status" value="1"/>
</dbReference>
<dbReference type="GO" id="GO:0016491">
    <property type="term" value="F:oxidoreductase activity"/>
    <property type="evidence" value="ECO:0007669"/>
    <property type="project" value="InterPro"/>
</dbReference>
<dbReference type="GO" id="GO:0050660">
    <property type="term" value="F:flavin adenine dinucleotide binding"/>
    <property type="evidence" value="ECO:0007669"/>
    <property type="project" value="InterPro"/>
</dbReference>
<dbReference type="Pfam" id="PF08031">
    <property type="entry name" value="BBE"/>
    <property type="match status" value="1"/>
</dbReference>
<evidence type="ECO:0000259" key="1">
    <source>
        <dbReference type="Pfam" id="PF08031"/>
    </source>
</evidence>
<dbReference type="AlphaFoldDB" id="A0A7J6QX85"/>
<dbReference type="InterPro" id="IPR012951">
    <property type="entry name" value="BBE"/>
</dbReference>
<evidence type="ECO:0000313" key="3">
    <source>
        <dbReference type="Proteomes" id="UP000553632"/>
    </source>
</evidence>
<organism evidence="2 3">
    <name type="scientific">Perkinsus olseni</name>
    <name type="common">Perkinsus atlanticus</name>
    <dbReference type="NCBI Taxonomy" id="32597"/>
    <lineage>
        <taxon>Eukaryota</taxon>
        <taxon>Sar</taxon>
        <taxon>Alveolata</taxon>
        <taxon>Perkinsozoa</taxon>
        <taxon>Perkinsea</taxon>
        <taxon>Perkinsida</taxon>
        <taxon>Perkinsidae</taxon>
        <taxon>Perkinsus</taxon>
    </lineage>
</organism>
<evidence type="ECO:0000313" key="2">
    <source>
        <dbReference type="EMBL" id="KAF4713279.1"/>
    </source>
</evidence>
<dbReference type="Gene3D" id="6.10.250.2200">
    <property type="match status" value="1"/>
</dbReference>
<gene>
    <name evidence="2" type="ORF">FOZ63_014940</name>
</gene>
<dbReference type="Gene3D" id="3.30.465.10">
    <property type="match status" value="1"/>
</dbReference>
<protein>
    <recommendedName>
        <fullName evidence="1">Berberine/berberine-like domain-containing protein</fullName>
    </recommendedName>
</protein>
<dbReference type="InterPro" id="IPR016169">
    <property type="entry name" value="FAD-bd_PCMH_sub2"/>
</dbReference>
<accession>A0A7J6QX85</accession>
<reference evidence="2 3" key="1">
    <citation type="submission" date="2020-04" db="EMBL/GenBank/DDBJ databases">
        <title>Perkinsus olseni comparative genomics.</title>
        <authorList>
            <person name="Bogema D.R."/>
        </authorList>
    </citation>
    <scope>NUCLEOTIDE SEQUENCE [LARGE SCALE GENOMIC DNA]</scope>
    <source>
        <strain evidence="2 3">ATCC PRA-207</strain>
    </source>
</reference>
<sequence length="192" mass="21736">MLDEPTDCSGAGPCTSFIHRHQGWNVQVSSLWNKGDSAGEETSTNWVAKAFAAIDQFSSLEESYQNYISNQWTVERWKDKFFPGQDVQPDHWKYRYFGPLSNGVYNRLQEVKCHYNPYNLFTTPTTADIAAYMEAKAAYTEDKAAYTEGKAAYTEGKAAYTEGKAAYTEDKAAYTEGKAAYTIAFESKRKLR</sequence>
<feature type="domain" description="Berberine/berberine-like" evidence="1">
    <location>
        <begin position="64"/>
        <end position="124"/>
    </location>
</feature>
<name>A0A7J6QX85_PEROL</name>
<proteinExistence type="predicted"/>
<dbReference type="Proteomes" id="UP000553632">
    <property type="component" value="Unassembled WGS sequence"/>
</dbReference>
<dbReference type="EMBL" id="JABANO010029600">
    <property type="protein sequence ID" value="KAF4713279.1"/>
    <property type="molecule type" value="Genomic_DNA"/>
</dbReference>